<protein>
    <recommendedName>
        <fullName evidence="2">NIPSNAP domain-containing protein</fullName>
    </recommendedName>
</protein>
<dbReference type="AlphaFoldDB" id="A0ABD0KZH9"/>
<name>A0ABD0KZH9_9CAEN</name>
<accession>A0ABD0KZH9</accession>
<dbReference type="Proteomes" id="UP001519460">
    <property type="component" value="Unassembled WGS sequence"/>
</dbReference>
<organism evidence="3 4">
    <name type="scientific">Batillaria attramentaria</name>
    <dbReference type="NCBI Taxonomy" id="370345"/>
    <lineage>
        <taxon>Eukaryota</taxon>
        <taxon>Metazoa</taxon>
        <taxon>Spiralia</taxon>
        <taxon>Lophotrochozoa</taxon>
        <taxon>Mollusca</taxon>
        <taxon>Gastropoda</taxon>
        <taxon>Caenogastropoda</taxon>
        <taxon>Sorbeoconcha</taxon>
        <taxon>Cerithioidea</taxon>
        <taxon>Batillariidae</taxon>
        <taxon>Batillaria</taxon>
    </lineage>
</organism>
<proteinExistence type="inferred from homology"/>
<comment type="similarity">
    <text evidence="1">Belongs to the NipSnap family.</text>
</comment>
<feature type="domain" description="NIPSNAP" evidence="2">
    <location>
        <begin position="46"/>
        <end position="139"/>
    </location>
</feature>
<dbReference type="InterPro" id="IPR051557">
    <property type="entry name" value="NipSnap_domain"/>
</dbReference>
<dbReference type="PANTHER" id="PTHR21017:SF19">
    <property type="entry name" value="PROTEIN NIPSNAP HOMOLOG 3B"/>
    <property type="match status" value="1"/>
</dbReference>
<dbReference type="PANTHER" id="PTHR21017">
    <property type="entry name" value="NIPSNAP-RELATED"/>
    <property type="match status" value="1"/>
</dbReference>
<dbReference type="InterPro" id="IPR011008">
    <property type="entry name" value="Dimeric_a/b-barrel"/>
</dbReference>
<feature type="domain" description="NIPSNAP" evidence="2">
    <location>
        <begin position="305"/>
        <end position="398"/>
    </location>
</feature>
<dbReference type="Gene3D" id="3.30.70.100">
    <property type="match status" value="2"/>
</dbReference>
<keyword evidence="4" id="KW-1185">Reference proteome</keyword>
<evidence type="ECO:0000259" key="2">
    <source>
        <dbReference type="Pfam" id="PF07978"/>
    </source>
</evidence>
<dbReference type="GO" id="GO:0000423">
    <property type="term" value="P:mitophagy"/>
    <property type="evidence" value="ECO:0007669"/>
    <property type="project" value="UniProtKB-ARBA"/>
</dbReference>
<evidence type="ECO:0000313" key="4">
    <source>
        <dbReference type="Proteomes" id="UP001519460"/>
    </source>
</evidence>
<reference evidence="3 4" key="1">
    <citation type="journal article" date="2023" name="Sci. Data">
        <title>Genome assembly of the Korean intertidal mud-creeper Batillaria attramentaria.</title>
        <authorList>
            <person name="Patra A.K."/>
            <person name="Ho P.T."/>
            <person name="Jun S."/>
            <person name="Lee S.J."/>
            <person name="Kim Y."/>
            <person name="Won Y.J."/>
        </authorList>
    </citation>
    <scope>NUCLEOTIDE SEQUENCE [LARGE SCALE GENOMIC DNA]</scope>
    <source>
        <strain evidence="3">Wonlab-2016</strain>
    </source>
</reference>
<dbReference type="Pfam" id="PF07978">
    <property type="entry name" value="NIPSNAP"/>
    <property type="match status" value="2"/>
</dbReference>
<evidence type="ECO:0000256" key="1">
    <source>
        <dbReference type="ARBA" id="ARBA00005291"/>
    </source>
</evidence>
<dbReference type="SUPFAM" id="SSF54909">
    <property type="entry name" value="Dimeric alpha+beta barrel"/>
    <property type="match status" value="2"/>
</dbReference>
<gene>
    <name evidence="3" type="ORF">BaRGS_00016501</name>
</gene>
<dbReference type="InterPro" id="IPR012577">
    <property type="entry name" value="NIPSNAP"/>
</dbReference>
<evidence type="ECO:0000313" key="3">
    <source>
        <dbReference type="EMBL" id="KAK7492204.1"/>
    </source>
</evidence>
<comment type="caution">
    <text evidence="3">The sequence shown here is derived from an EMBL/GenBank/DDBJ whole genome shotgun (WGS) entry which is preliminary data.</text>
</comment>
<sequence length="492" mass="55770">MSTCPTHNPPPKCYHPPAKSQPCPVHGPPAKTPTCPVHTPPDGPIYELRIYDIRPQYFKVFLGLMARNWCIRTSNSKAIGFWATEIGGISEVVHIWEYGSMCHREEARKMLADNDTWQKEFLLNFYPMVHRMENAIVSMSPGSALCTHFECSPSAVYELYTRDPKPSQPPVQLNANERLVGRFTGVYGATGTEYLLYRYSNQDAAYTAALQRRKLGETVPLSWDDQMLRIYGTSRAPNPAKKGTKDIRKKKNQQKYIIIEKAQERIGVIHQTYREGEGASGRGYTGSRQVGRSHVQASQRSDPVYELRVYYIKPDKFHDYMALMADNFDIRLQASQPLGFWTTEFGGLFEVVHIWPYDSVDHRAEVRQALAKNPEWNSKFLSKFLQYANSLQNSLLTLYPGTTLNTDFQPSPSAAYELQTVAYQGGPMPQSKEETIVARFKCIYGMASGAEYRLMRYPDAASAFVNAQKRMEGAGVISQSKLMFPVNFSALK</sequence>
<dbReference type="EMBL" id="JACVVK020000105">
    <property type="protein sequence ID" value="KAK7492204.1"/>
    <property type="molecule type" value="Genomic_DNA"/>
</dbReference>